<comment type="caution">
    <text evidence="3">The sequence shown here is derived from an EMBL/GenBank/DDBJ whole genome shotgun (WGS) entry which is preliminary data.</text>
</comment>
<dbReference type="AlphaFoldDB" id="A0A2V0NKI5"/>
<feature type="coiled-coil region" evidence="1">
    <location>
        <begin position="114"/>
        <end position="141"/>
    </location>
</feature>
<feature type="compositionally biased region" description="Low complexity" evidence="2">
    <location>
        <begin position="20"/>
        <end position="94"/>
    </location>
</feature>
<feature type="region of interest" description="Disordered" evidence="2">
    <location>
        <begin position="204"/>
        <end position="226"/>
    </location>
</feature>
<feature type="compositionally biased region" description="Polar residues" evidence="2">
    <location>
        <begin position="1"/>
        <end position="10"/>
    </location>
</feature>
<evidence type="ECO:0000256" key="1">
    <source>
        <dbReference type="SAM" id="Coils"/>
    </source>
</evidence>
<feature type="compositionally biased region" description="Pro residues" evidence="2">
    <location>
        <begin position="95"/>
        <end position="107"/>
    </location>
</feature>
<feature type="region of interest" description="Disordered" evidence="2">
    <location>
        <begin position="1"/>
        <end position="108"/>
    </location>
</feature>
<dbReference type="Proteomes" id="UP000247498">
    <property type="component" value="Unassembled WGS sequence"/>
</dbReference>
<sequence length="226" mass="24124">MAEPLQQQTEPAAKRARTEAQLAPLRAPQPGPQAQLAPLQAQQPGPQAQLAPLQAPQPGPQAQLAPLQAQQPGPQAQQPGPQAQLAPLQAQQPGPQAPQPGPLPGLPEPAALALHNAQQELAAARQHIQWLQQEVAAARQHIHWLRQEVAAAQLSVAEERAWRLQARAALEQRNACIARGKQQLMESIMKKVKGSVDEFTQLIRSTNEERGQGPRAPPGVGPGASV</sequence>
<dbReference type="InParanoid" id="A0A2V0NKI5"/>
<gene>
    <name evidence="3" type="ORF">Rsub_00543</name>
</gene>
<accession>A0A2V0NKI5</accession>
<keyword evidence="4" id="KW-1185">Reference proteome</keyword>
<protein>
    <submittedName>
        <fullName evidence="3">Uncharacterized protein</fullName>
    </submittedName>
</protein>
<evidence type="ECO:0000313" key="3">
    <source>
        <dbReference type="EMBL" id="GBF87831.1"/>
    </source>
</evidence>
<name>A0A2V0NKI5_9CHLO</name>
<evidence type="ECO:0000256" key="2">
    <source>
        <dbReference type="SAM" id="MobiDB-lite"/>
    </source>
</evidence>
<reference evidence="3 4" key="1">
    <citation type="journal article" date="2018" name="Sci. Rep.">
        <title>Raphidocelis subcapitata (=Pseudokirchneriella subcapitata) provides an insight into genome evolution and environmental adaptations in the Sphaeropleales.</title>
        <authorList>
            <person name="Suzuki S."/>
            <person name="Yamaguchi H."/>
            <person name="Nakajima N."/>
            <person name="Kawachi M."/>
        </authorList>
    </citation>
    <scope>NUCLEOTIDE SEQUENCE [LARGE SCALE GENOMIC DNA]</scope>
    <source>
        <strain evidence="3 4">NIES-35</strain>
    </source>
</reference>
<evidence type="ECO:0000313" key="4">
    <source>
        <dbReference type="Proteomes" id="UP000247498"/>
    </source>
</evidence>
<proteinExistence type="predicted"/>
<organism evidence="3 4">
    <name type="scientific">Raphidocelis subcapitata</name>
    <dbReference type="NCBI Taxonomy" id="307507"/>
    <lineage>
        <taxon>Eukaryota</taxon>
        <taxon>Viridiplantae</taxon>
        <taxon>Chlorophyta</taxon>
        <taxon>core chlorophytes</taxon>
        <taxon>Chlorophyceae</taxon>
        <taxon>CS clade</taxon>
        <taxon>Sphaeropleales</taxon>
        <taxon>Selenastraceae</taxon>
        <taxon>Raphidocelis</taxon>
    </lineage>
</organism>
<keyword evidence="1" id="KW-0175">Coiled coil</keyword>
<dbReference type="EMBL" id="BDRX01000002">
    <property type="protein sequence ID" value="GBF87831.1"/>
    <property type="molecule type" value="Genomic_DNA"/>
</dbReference>